<evidence type="ECO:0000313" key="2">
    <source>
        <dbReference type="Proteomes" id="UP000188836"/>
    </source>
</evidence>
<dbReference type="AlphaFoldDB" id="A0A1V2TI84"/>
<organism evidence="1 2">
    <name type="scientific">Nocardia donostiensis</name>
    <dbReference type="NCBI Taxonomy" id="1538463"/>
    <lineage>
        <taxon>Bacteria</taxon>
        <taxon>Bacillati</taxon>
        <taxon>Actinomycetota</taxon>
        <taxon>Actinomycetes</taxon>
        <taxon>Mycobacteriales</taxon>
        <taxon>Nocardiaceae</taxon>
        <taxon>Nocardia</taxon>
    </lineage>
</organism>
<dbReference type="Proteomes" id="UP000188836">
    <property type="component" value="Unassembled WGS sequence"/>
</dbReference>
<sequence length="65" mass="6675">MRTAGIVPTVDRRGSLPVHITLQPHPGLITGEGERAVQVAAANGPGVSGVGRLTEVENGCWEGVC</sequence>
<protein>
    <submittedName>
        <fullName evidence="1">Uncharacterized protein</fullName>
    </submittedName>
</protein>
<comment type="caution">
    <text evidence="1">The sequence shown here is derived from an EMBL/GenBank/DDBJ whole genome shotgun (WGS) entry which is preliminary data.</text>
</comment>
<name>A0A1V2TI84_9NOCA</name>
<gene>
    <name evidence="1" type="ORF">B0T46_07525</name>
</gene>
<keyword evidence="2" id="KW-1185">Reference proteome</keyword>
<reference evidence="1 2" key="1">
    <citation type="journal article" date="2016" name="Antonie Van Leeuwenhoek">
        <title>Nocardia donostiensis sp. nov., isolated from human respiratory specimens.</title>
        <authorList>
            <person name="Ercibengoa M."/>
            <person name="Bell M."/>
            <person name="Marimon J.M."/>
            <person name="Humrighouse B."/>
            <person name="Klenk H.P."/>
            <person name="Potter G."/>
            <person name="Perez-Trallero E."/>
        </authorList>
    </citation>
    <scope>NUCLEOTIDE SEQUENCE [LARGE SCALE GENOMIC DNA]</scope>
    <source>
        <strain evidence="1 2">X1655</strain>
    </source>
</reference>
<evidence type="ECO:0000313" key="1">
    <source>
        <dbReference type="EMBL" id="ONM49237.1"/>
    </source>
</evidence>
<proteinExistence type="predicted"/>
<accession>A0A1V2TI84</accession>
<dbReference type="EMBL" id="MUMY01000005">
    <property type="protein sequence ID" value="ONM49237.1"/>
    <property type="molecule type" value="Genomic_DNA"/>
</dbReference>